<gene>
    <name evidence="5" type="primary">LOC113852300</name>
</gene>
<evidence type="ECO:0000313" key="4">
    <source>
        <dbReference type="Proteomes" id="UP000694853"/>
    </source>
</evidence>
<dbReference type="PROSITE" id="PS50891">
    <property type="entry name" value="LOB"/>
    <property type="match status" value="1"/>
</dbReference>
<dbReference type="PANTHER" id="PTHR31529:SF4">
    <property type="entry name" value="LOB DOMAIN-CONTAINING PROTEIN 30"/>
    <property type="match status" value="1"/>
</dbReference>
<dbReference type="RefSeq" id="XP_027338336.1">
    <property type="nucleotide sequence ID" value="XM_027482535.1"/>
</dbReference>
<proteinExistence type="inferred from homology"/>
<dbReference type="PANTHER" id="PTHR31529">
    <property type="entry name" value="LOB DOMAIN CONTAINING PROTEIN"/>
    <property type="match status" value="1"/>
</dbReference>
<accession>A0A8B8K3V4</accession>
<evidence type="ECO:0000259" key="3">
    <source>
        <dbReference type="PROSITE" id="PS50891"/>
    </source>
</evidence>
<dbReference type="InterPro" id="IPR004883">
    <property type="entry name" value="LOB"/>
</dbReference>
<reference evidence="5" key="2">
    <citation type="submission" date="2025-08" db="UniProtKB">
        <authorList>
            <consortium name="RefSeq"/>
        </authorList>
    </citation>
    <scope>IDENTIFICATION</scope>
    <source>
        <tissue evidence="5">Young leaves</tissue>
    </source>
</reference>
<dbReference type="Proteomes" id="UP000694853">
    <property type="component" value="Unplaced"/>
</dbReference>
<dbReference type="GO" id="GO:0005634">
    <property type="term" value="C:nucleus"/>
    <property type="evidence" value="ECO:0007669"/>
    <property type="project" value="TreeGrafter"/>
</dbReference>
<evidence type="ECO:0000313" key="5">
    <source>
        <dbReference type="RefSeq" id="XP_027338336.1"/>
    </source>
</evidence>
<feature type="domain" description="LOB" evidence="3">
    <location>
        <begin position="19"/>
        <end position="121"/>
    </location>
</feature>
<dbReference type="Pfam" id="PF03195">
    <property type="entry name" value="LOB"/>
    <property type="match status" value="1"/>
</dbReference>
<feature type="compositionally biased region" description="Polar residues" evidence="2">
    <location>
        <begin position="215"/>
        <end position="227"/>
    </location>
</feature>
<keyword evidence="4" id="KW-1185">Reference proteome</keyword>
<feature type="region of interest" description="Disordered" evidence="2">
    <location>
        <begin position="190"/>
        <end position="227"/>
    </location>
</feature>
<name>A0A8B8K3V4_ABRPR</name>
<dbReference type="OrthoDB" id="1903788at2759"/>
<dbReference type="AlphaFoldDB" id="A0A8B8K3V4"/>
<sequence length="227" mass="23562">MNLNPNHNGGGGGGGGGGSPCGACKFLRRKCVATCVFAPYFDAEQGSTHFAAVHKVFGASNVAKLLAGTPVHRRLDTVITVCYEAQSRLKDPIYGCVSQIFALQQQVVNLQAEIAYLQGQFAQLEIPHQPAPPPPPHGVVAPPAFAVADPPAAPAAAMPAAYDLPPAVDPMVHPNAWAMQQRAIDPRQYVANAPSTSAPGGHQAMGRGVLRRHGSTSAHPASSSNAP</sequence>
<organism evidence="4 5">
    <name type="scientific">Abrus precatorius</name>
    <name type="common">Indian licorice</name>
    <name type="synonym">Glycine abrus</name>
    <dbReference type="NCBI Taxonomy" id="3816"/>
    <lineage>
        <taxon>Eukaryota</taxon>
        <taxon>Viridiplantae</taxon>
        <taxon>Streptophyta</taxon>
        <taxon>Embryophyta</taxon>
        <taxon>Tracheophyta</taxon>
        <taxon>Spermatophyta</taxon>
        <taxon>Magnoliopsida</taxon>
        <taxon>eudicotyledons</taxon>
        <taxon>Gunneridae</taxon>
        <taxon>Pentapetalae</taxon>
        <taxon>rosids</taxon>
        <taxon>fabids</taxon>
        <taxon>Fabales</taxon>
        <taxon>Fabaceae</taxon>
        <taxon>Papilionoideae</taxon>
        <taxon>50 kb inversion clade</taxon>
        <taxon>NPAAA clade</taxon>
        <taxon>indigoferoid/millettioid clade</taxon>
        <taxon>Abreae</taxon>
        <taxon>Abrus</taxon>
    </lineage>
</organism>
<dbReference type="GeneID" id="113852300"/>
<dbReference type="GO" id="GO:0045893">
    <property type="term" value="P:positive regulation of DNA-templated transcription"/>
    <property type="evidence" value="ECO:0007669"/>
    <property type="project" value="TreeGrafter"/>
</dbReference>
<comment type="similarity">
    <text evidence="1">Belongs to the LOB domain-containing protein family.</text>
</comment>
<dbReference type="KEGG" id="aprc:113852300"/>
<evidence type="ECO:0000256" key="2">
    <source>
        <dbReference type="SAM" id="MobiDB-lite"/>
    </source>
</evidence>
<protein>
    <submittedName>
        <fullName evidence="5">LOB domain-containing protein 18</fullName>
    </submittedName>
</protein>
<reference evidence="4" key="1">
    <citation type="journal article" date="2019" name="Toxins">
        <title>Detection of Abrin-Like and Prepropulchellin-Like Toxin Genes and Transcripts Using Whole Genome Sequencing and Full-Length Transcript Sequencing of Abrus precatorius.</title>
        <authorList>
            <person name="Hovde B.T."/>
            <person name="Daligault H.E."/>
            <person name="Hanschen E.R."/>
            <person name="Kunde Y.A."/>
            <person name="Johnson M.B."/>
            <person name="Starkenburg S.R."/>
            <person name="Johnson S.L."/>
        </authorList>
    </citation>
    <scope>NUCLEOTIDE SEQUENCE [LARGE SCALE GENOMIC DNA]</scope>
</reference>
<dbReference type="GO" id="GO:0009755">
    <property type="term" value="P:hormone-mediated signaling pathway"/>
    <property type="evidence" value="ECO:0007669"/>
    <property type="project" value="TreeGrafter"/>
</dbReference>
<evidence type="ECO:0000256" key="1">
    <source>
        <dbReference type="ARBA" id="ARBA00005474"/>
    </source>
</evidence>